<evidence type="ECO:0000313" key="11">
    <source>
        <dbReference type="WBParaSite" id="EVEC_0000476301-mRNA-1"/>
    </source>
</evidence>
<evidence type="ECO:0000256" key="6">
    <source>
        <dbReference type="ARBA" id="ARBA00023242"/>
    </source>
</evidence>
<accession>A0A0N4V3W3</accession>
<dbReference type="Gene3D" id="1.25.40.570">
    <property type="match status" value="1"/>
</dbReference>
<dbReference type="InterPro" id="IPR045135">
    <property type="entry name" value="Rpn7_N"/>
</dbReference>
<gene>
    <name evidence="9" type="ORF">EVEC_LOCUS4471</name>
</gene>
<keyword evidence="10" id="KW-1185">Reference proteome</keyword>
<sequence>MSVPDPDEIMDTHAVEEPADENGFEAGNANEIDDDFAGISETLPVASHQENDAAPFNPSVQVVNSAPVDLDSIASTYEGYGLINRLFFIADMCPPMKMEALAMVLDYIVQNTSDVSSYALVFKKLEDNRASGFSSEEHGNSDELTRAPGPVDRDSGFGSGSQSVSTLQRDAQWIETTTAKANTRFDALFSEFKRQKEEGVKESTRRAMDELFQHQVHMGRLQDAMKLFSTGVREYCSNPKHVIQMLLSWIEVSIYQNQWHRVDPLLAQIERSITEAQESEATTNTSARASRYPAGVPQTATKNMKEFIDGAKAKVAAIFALYRLYMKSYKLVAEKCLTIDLSYFNYPKLISAKDIAVYGTLCALATFDRADLKSKVLGSSLFRKFLDSEPKLIELLQKFVRGAFGPCLDIMGEIRDQLLLNLYLSPHLKTIYRLIRRRAIVQYFIPFAAADIRKMASVFRVTIDELEDELVELIESGAISARIDSYNKVLYAKRGNRRADVYRKALKLDRILSEYANGTVLHAALHEAQICVGQSDSVTKGPRRRPAQGGCDDLGFGKCSAVYGARSILSRILGSVRTGPNASLQAPLQSAEADSSNEKGMTSAVKMAKVSAASDDVDVENASSLPPMNVVEDVLMASNNEKSEDQQPPPVPFSKQSTSAKDQSEHQR</sequence>
<feature type="compositionally biased region" description="Basic and acidic residues" evidence="7">
    <location>
        <begin position="131"/>
        <end position="155"/>
    </location>
</feature>
<organism evidence="11">
    <name type="scientific">Enterobius vermicularis</name>
    <name type="common">Human pinworm</name>
    <dbReference type="NCBI Taxonomy" id="51028"/>
    <lineage>
        <taxon>Eukaryota</taxon>
        <taxon>Metazoa</taxon>
        <taxon>Ecdysozoa</taxon>
        <taxon>Nematoda</taxon>
        <taxon>Chromadorea</taxon>
        <taxon>Rhabditida</taxon>
        <taxon>Spirurina</taxon>
        <taxon>Oxyuridomorpha</taxon>
        <taxon>Oxyuroidea</taxon>
        <taxon>Oxyuridae</taxon>
        <taxon>Enterobius</taxon>
    </lineage>
</organism>
<feature type="compositionally biased region" description="Polar residues" evidence="7">
    <location>
        <begin position="580"/>
        <end position="600"/>
    </location>
</feature>
<evidence type="ECO:0000256" key="2">
    <source>
        <dbReference type="ARBA" id="ARBA00004496"/>
    </source>
</evidence>
<evidence type="ECO:0000259" key="8">
    <source>
        <dbReference type="PROSITE" id="PS50250"/>
    </source>
</evidence>
<dbReference type="InterPro" id="IPR000717">
    <property type="entry name" value="PCI_dom"/>
</dbReference>
<dbReference type="WBParaSite" id="EVEC_0000476301-mRNA-1">
    <property type="protein sequence ID" value="EVEC_0000476301-mRNA-1"/>
    <property type="gene ID" value="EVEC_0000476301"/>
</dbReference>
<feature type="region of interest" description="Disordered" evidence="7">
    <location>
        <begin position="580"/>
        <end position="668"/>
    </location>
</feature>
<dbReference type="InterPro" id="IPR036390">
    <property type="entry name" value="WH_DNA-bd_sf"/>
</dbReference>
<dbReference type="PANTHER" id="PTHR14145:SF2">
    <property type="entry name" value="COP9 SIGNALOSOME COMPLEX SUBUNIT 1"/>
    <property type="match status" value="1"/>
</dbReference>
<evidence type="ECO:0000313" key="9">
    <source>
        <dbReference type="EMBL" id="VDD89720.1"/>
    </source>
</evidence>
<feature type="region of interest" description="Disordered" evidence="7">
    <location>
        <begin position="131"/>
        <end position="164"/>
    </location>
</feature>
<dbReference type="SMART" id="SM00088">
    <property type="entry name" value="PINT"/>
    <property type="match status" value="1"/>
</dbReference>
<name>A0A0N4V3W3_ENTVE</name>
<dbReference type="EMBL" id="UXUI01007867">
    <property type="protein sequence ID" value="VDD89720.1"/>
    <property type="molecule type" value="Genomic_DNA"/>
</dbReference>
<proteinExistence type="inferred from homology"/>
<dbReference type="InterPro" id="IPR019585">
    <property type="entry name" value="Rpn7/CSN1"/>
</dbReference>
<evidence type="ECO:0000256" key="5">
    <source>
        <dbReference type="ARBA" id="ARBA00022790"/>
    </source>
</evidence>
<dbReference type="PANTHER" id="PTHR14145">
    <property type="entry name" value="26S PROTESOME SUBUNIT 6"/>
    <property type="match status" value="1"/>
</dbReference>
<evidence type="ECO:0000256" key="4">
    <source>
        <dbReference type="ARBA" id="ARBA00022490"/>
    </source>
</evidence>
<dbReference type="SUPFAM" id="SSF46785">
    <property type="entry name" value="Winged helix' DNA-binding domain"/>
    <property type="match status" value="1"/>
</dbReference>
<evidence type="ECO:0000256" key="1">
    <source>
        <dbReference type="ARBA" id="ARBA00004123"/>
    </source>
</evidence>
<keyword evidence="6" id="KW-0539">Nucleus</keyword>
<dbReference type="STRING" id="51028.A0A0N4V3W3"/>
<dbReference type="Proteomes" id="UP000274131">
    <property type="component" value="Unassembled WGS sequence"/>
</dbReference>
<dbReference type="GO" id="GO:0005737">
    <property type="term" value="C:cytoplasm"/>
    <property type="evidence" value="ECO:0007669"/>
    <property type="project" value="UniProtKB-SubCell"/>
</dbReference>
<evidence type="ECO:0000256" key="3">
    <source>
        <dbReference type="ARBA" id="ARBA00008793"/>
    </source>
</evidence>
<feature type="domain" description="PCI" evidence="8">
    <location>
        <begin position="325"/>
        <end position="497"/>
    </location>
</feature>
<dbReference type="GO" id="GO:0008180">
    <property type="term" value="C:COP9 signalosome"/>
    <property type="evidence" value="ECO:0007669"/>
    <property type="project" value="UniProtKB-KW"/>
</dbReference>
<feature type="compositionally biased region" description="Low complexity" evidence="7">
    <location>
        <begin position="603"/>
        <end position="614"/>
    </location>
</feature>
<comment type="subcellular location">
    <subcellularLocation>
        <location evidence="2">Cytoplasm</location>
    </subcellularLocation>
    <subcellularLocation>
        <location evidence="1">Nucleus</location>
    </subcellularLocation>
</comment>
<evidence type="ECO:0000313" key="10">
    <source>
        <dbReference type="Proteomes" id="UP000274131"/>
    </source>
</evidence>
<dbReference type="AlphaFoldDB" id="A0A0N4V3W3"/>
<keyword evidence="5" id="KW-0736">Signalosome</keyword>
<reference evidence="11" key="1">
    <citation type="submission" date="2017-02" db="UniProtKB">
        <authorList>
            <consortium name="WormBaseParasite"/>
        </authorList>
    </citation>
    <scope>IDENTIFICATION</scope>
</reference>
<reference evidence="9 10" key="2">
    <citation type="submission" date="2018-10" db="EMBL/GenBank/DDBJ databases">
        <authorList>
            <consortium name="Pathogen Informatics"/>
        </authorList>
    </citation>
    <scope>NUCLEOTIDE SEQUENCE [LARGE SCALE GENOMIC DNA]</scope>
</reference>
<dbReference type="OrthoDB" id="422427at2759"/>
<protein>
    <submittedName>
        <fullName evidence="11">PCI domain-containing protein</fullName>
    </submittedName>
</protein>
<dbReference type="PROSITE" id="PS50250">
    <property type="entry name" value="PCI"/>
    <property type="match status" value="1"/>
</dbReference>
<dbReference type="Pfam" id="PF01399">
    <property type="entry name" value="PCI"/>
    <property type="match status" value="1"/>
</dbReference>
<dbReference type="Pfam" id="PF10602">
    <property type="entry name" value="RPN7"/>
    <property type="match status" value="1"/>
</dbReference>
<keyword evidence="4" id="KW-0963">Cytoplasm</keyword>
<evidence type="ECO:0000256" key="7">
    <source>
        <dbReference type="SAM" id="MobiDB-lite"/>
    </source>
</evidence>
<comment type="similarity">
    <text evidence="3">Belongs to the CSN1 family.</text>
</comment>